<feature type="domain" description="N-acetyltransferase" evidence="1">
    <location>
        <begin position="1"/>
        <end position="151"/>
    </location>
</feature>
<dbReference type="PANTHER" id="PTHR43617">
    <property type="entry name" value="L-AMINO ACID N-ACETYLTRANSFERASE"/>
    <property type="match status" value="1"/>
</dbReference>
<keyword evidence="2" id="KW-0012">Acyltransferase</keyword>
<protein>
    <submittedName>
        <fullName evidence="2">Acyl-CoA N-acyltransferase</fullName>
    </submittedName>
</protein>
<dbReference type="PROSITE" id="PS51186">
    <property type="entry name" value="GNAT"/>
    <property type="match status" value="1"/>
</dbReference>
<keyword evidence="2" id="KW-0808">Transferase</keyword>
<dbReference type="PANTHER" id="PTHR43617:SF36">
    <property type="entry name" value="GCN5-RELATED N-ACETYLTRANSFERASE"/>
    <property type="match status" value="1"/>
</dbReference>
<reference evidence="2 3" key="1">
    <citation type="journal article" date="2015" name="Genome Biol. Evol.">
        <title>Phylogenomic analyses indicate that early fungi evolved digesting cell walls of algal ancestors of land plants.</title>
        <authorList>
            <person name="Chang Y."/>
            <person name="Wang S."/>
            <person name="Sekimoto S."/>
            <person name="Aerts A.L."/>
            <person name="Choi C."/>
            <person name="Clum A."/>
            <person name="LaButti K.M."/>
            <person name="Lindquist E.A."/>
            <person name="Yee Ngan C."/>
            <person name="Ohm R.A."/>
            <person name="Salamov A.A."/>
            <person name="Grigoriev I.V."/>
            <person name="Spatafora J.W."/>
            <person name="Berbee M.L."/>
        </authorList>
    </citation>
    <scope>NUCLEOTIDE SEQUENCE [LARGE SCALE GENOMIC DNA]</scope>
    <source>
        <strain evidence="2 3">NRRL 28638</strain>
    </source>
</reference>
<gene>
    <name evidence="2" type="ORF">CONCODRAFT_167516</name>
</gene>
<dbReference type="InterPro" id="IPR050276">
    <property type="entry name" value="MshD_Acetyltransferase"/>
</dbReference>
<organism evidence="2 3">
    <name type="scientific">Conidiobolus coronatus (strain ATCC 28846 / CBS 209.66 / NRRL 28638)</name>
    <name type="common">Delacroixia coronata</name>
    <dbReference type="NCBI Taxonomy" id="796925"/>
    <lineage>
        <taxon>Eukaryota</taxon>
        <taxon>Fungi</taxon>
        <taxon>Fungi incertae sedis</taxon>
        <taxon>Zoopagomycota</taxon>
        <taxon>Entomophthoromycotina</taxon>
        <taxon>Entomophthoromycetes</taxon>
        <taxon>Entomophthorales</taxon>
        <taxon>Ancylistaceae</taxon>
        <taxon>Conidiobolus</taxon>
    </lineage>
</organism>
<dbReference type="InterPro" id="IPR016181">
    <property type="entry name" value="Acyl_CoA_acyltransferase"/>
</dbReference>
<dbReference type="Gene3D" id="3.40.630.30">
    <property type="match status" value="1"/>
</dbReference>
<sequence length="151" mass="17538">MRVSNWNSNYKEDFKRLNLKWLTELFKVEESDIKQLDNPEESIINIGGEIFFLIDEDKVIGTIAIIPRDHECELSKLAIDDGYKGKKLSSLLVDKCIEWAKNKQYPSIMLLCNTDLVPAINLYKKHGFVTAHLGQHPDYVRCNIVMRRILD</sequence>
<dbReference type="Proteomes" id="UP000070444">
    <property type="component" value="Unassembled WGS sequence"/>
</dbReference>
<accession>A0A137PDU8</accession>
<dbReference type="OMA" id="YERADIK"/>
<dbReference type="SUPFAM" id="SSF55729">
    <property type="entry name" value="Acyl-CoA N-acyltransferases (Nat)"/>
    <property type="match status" value="1"/>
</dbReference>
<name>A0A137PDU8_CONC2</name>
<dbReference type="EMBL" id="KQ964440">
    <property type="protein sequence ID" value="KXN73183.1"/>
    <property type="molecule type" value="Genomic_DNA"/>
</dbReference>
<dbReference type="GO" id="GO:0016747">
    <property type="term" value="F:acyltransferase activity, transferring groups other than amino-acyl groups"/>
    <property type="evidence" value="ECO:0007669"/>
    <property type="project" value="InterPro"/>
</dbReference>
<proteinExistence type="predicted"/>
<dbReference type="AlphaFoldDB" id="A0A137PDU8"/>
<dbReference type="CDD" id="cd04301">
    <property type="entry name" value="NAT_SF"/>
    <property type="match status" value="1"/>
</dbReference>
<evidence type="ECO:0000259" key="1">
    <source>
        <dbReference type="PROSITE" id="PS51186"/>
    </source>
</evidence>
<evidence type="ECO:0000313" key="2">
    <source>
        <dbReference type="EMBL" id="KXN73183.1"/>
    </source>
</evidence>
<evidence type="ECO:0000313" key="3">
    <source>
        <dbReference type="Proteomes" id="UP000070444"/>
    </source>
</evidence>
<dbReference type="InterPro" id="IPR000182">
    <property type="entry name" value="GNAT_dom"/>
</dbReference>
<dbReference type="Pfam" id="PF00583">
    <property type="entry name" value="Acetyltransf_1"/>
    <property type="match status" value="1"/>
</dbReference>
<keyword evidence="3" id="KW-1185">Reference proteome</keyword>
<dbReference type="OrthoDB" id="41532at2759"/>